<accession>G8A250</accession>
<protein>
    <submittedName>
        <fullName evidence="2">Transmembrane protein, putative</fullName>
    </submittedName>
</protein>
<dbReference type="AlphaFoldDB" id="G8A250"/>
<keyword evidence="1" id="KW-1133">Transmembrane helix</keyword>
<name>G8A250_MEDTR</name>
<evidence type="ECO:0000313" key="3">
    <source>
        <dbReference type="EnsemblPlants" id="KEH38543"/>
    </source>
</evidence>
<proteinExistence type="predicted"/>
<keyword evidence="4" id="KW-1185">Reference proteome</keyword>
<gene>
    <name evidence="2" type="ordered locus">MTR_2g073160</name>
</gene>
<dbReference type="EMBL" id="CM001218">
    <property type="protein sequence ID" value="KEH38543.1"/>
    <property type="molecule type" value="Genomic_DNA"/>
</dbReference>
<evidence type="ECO:0000256" key="1">
    <source>
        <dbReference type="SAM" id="Phobius"/>
    </source>
</evidence>
<sequence>MQYALESRLQYAYDLNLLIPTRGQIGISHVIAWGAQLSLELIMVFMNSLGFYNYMDCMLRNGFKDVGRYIVDWRCITMDLKSYIVLGL</sequence>
<evidence type="ECO:0000313" key="4">
    <source>
        <dbReference type="Proteomes" id="UP000002051"/>
    </source>
</evidence>
<dbReference type="HOGENOM" id="CLU_2472429_0_0_1"/>
<evidence type="ECO:0000313" key="2">
    <source>
        <dbReference type="EMBL" id="KEH38543.1"/>
    </source>
</evidence>
<dbReference type="EnsemblPlants" id="KEH38543">
    <property type="protein sequence ID" value="KEH38543"/>
    <property type="gene ID" value="MTR_2g073160"/>
</dbReference>
<feature type="transmembrane region" description="Helical" evidence="1">
    <location>
        <begin position="30"/>
        <end position="54"/>
    </location>
</feature>
<reference evidence="2 4" key="1">
    <citation type="journal article" date="2011" name="Nature">
        <title>The Medicago genome provides insight into the evolution of rhizobial symbioses.</title>
        <authorList>
            <person name="Young N.D."/>
            <person name="Debelle F."/>
            <person name="Oldroyd G.E."/>
            <person name="Geurts R."/>
            <person name="Cannon S.B."/>
            <person name="Udvardi M.K."/>
            <person name="Benedito V.A."/>
            <person name="Mayer K.F."/>
            <person name="Gouzy J."/>
            <person name="Schoof H."/>
            <person name="Van de Peer Y."/>
            <person name="Proost S."/>
            <person name="Cook D.R."/>
            <person name="Meyers B.C."/>
            <person name="Spannagl M."/>
            <person name="Cheung F."/>
            <person name="De Mita S."/>
            <person name="Krishnakumar V."/>
            <person name="Gundlach H."/>
            <person name="Zhou S."/>
            <person name="Mudge J."/>
            <person name="Bharti A.K."/>
            <person name="Murray J.D."/>
            <person name="Naoumkina M.A."/>
            <person name="Rosen B."/>
            <person name="Silverstein K.A."/>
            <person name="Tang H."/>
            <person name="Rombauts S."/>
            <person name="Zhao P.X."/>
            <person name="Zhou P."/>
            <person name="Barbe V."/>
            <person name="Bardou P."/>
            <person name="Bechner M."/>
            <person name="Bellec A."/>
            <person name="Berger A."/>
            <person name="Berges H."/>
            <person name="Bidwell S."/>
            <person name="Bisseling T."/>
            <person name="Choisne N."/>
            <person name="Couloux A."/>
            <person name="Denny R."/>
            <person name="Deshpande S."/>
            <person name="Dai X."/>
            <person name="Doyle J.J."/>
            <person name="Dudez A.M."/>
            <person name="Farmer A.D."/>
            <person name="Fouteau S."/>
            <person name="Franken C."/>
            <person name="Gibelin C."/>
            <person name="Gish J."/>
            <person name="Goldstein S."/>
            <person name="Gonzalez A.J."/>
            <person name="Green P.J."/>
            <person name="Hallab A."/>
            <person name="Hartog M."/>
            <person name="Hua A."/>
            <person name="Humphray S.J."/>
            <person name="Jeong D.H."/>
            <person name="Jing Y."/>
            <person name="Jocker A."/>
            <person name="Kenton S.M."/>
            <person name="Kim D.J."/>
            <person name="Klee K."/>
            <person name="Lai H."/>
            <person name="Lang C."/>
            <person name="Lin S."/>
            <person name="Macmil S.L."/>
            <person name="Magdelenat G."/>
            <person name="Matthews L."/>
            <person name="McCorrison J."/>
            <person name="Monaghan E.L."/>
            <person name="Mun J.H."/>
            <person name="Najar F.Z."/>
            <person name="Nicholson C."/>
            <person name="Noirot C."/>
            <person name="O'Bleness M."/>
            <person name="Paule C.R."/>
            <person name="Poulain J."/>
            <person name="Prion F."/>
            <person name="Qin B."/>
            <person name="Qu C."/>
            <person name="Retzel E.F."/>
            <person name="Riddle C."/>
            <person name="Sallet E."/>
            <person name="Samain S."/>
            <person name="Samson N."/>
            <person name="Sanders I."/>
            <person name="Saurat O."/>
            <person name="Scarpelli C."/>
            <person name="Schiex T."/>
            <person name="Segurens B."/>
            <person name="Severin A.J."/>
            <person name="Sherrier D.J."/>
            <person name="Shi R."/>
            <person name="Sims S."/>
            <person name="Singer S.R."/>
            <person name="Sinharoy S."/>
            <person name="Sterck L."/>
            <person name="Viollet A."/>
            <person name="Wang B.B."/>
            <person name="Wang K."/>
            <person name="Wang M."/>
            <person name="Wang X."/>
            <person name="Warfsmann J."/>
            <person name="Weissenbach J."/>
            <person name="White D.D."/>
            <person name="White J.D."/>
            <person name="Wiley G.B."/>
            <person name="Wincker P."/>
            <person name="Xing Y."/>
            <person name="Yang L."/>
            <person name="Yao Z."/>
            <person name="Ying F."/>
            <person name="Zhai J."/>
            <person name="Zhou L."/>
            <person name="Zuber A."/>
            <person name="Denarie J."/>
            <person name="Dixon R.A."/>
            <person name="May G.D."/>
            <person name="Schwartz D.C."/>
            <person name="Rogers J."/>
            <person name="Quetier F."/>
            <person name="Town C.D."/>
            <person name="Roe B.A."/>
        </authorList>
    </citation>
    <scope>NUCLEOTIDE SEQUENCE [LARGE SCALE GENOMIC DNA]</scope>
    <source>
        <strain evidence="2">A17</strain>
        <strain evidence="3 4">cv. Jemalong A17</strain>
    </source>
</reference>
<keyword evidence="1 2" id="KW-0812">Transmembrane</keyword>
<reference evidence="2 4" key="2">
    <citation type="journal article" date="2014" name="BMC Genomics">
        <title>An improved genome release (version Mt4.0) for the model legume Medicago truncatula.</title>
        <authorList>
            <person name="Tang H."/>
            <person name="Krishnakumar V."/>
            <person name="Bidwell S."/>
            <person name="Rosen B."/>
            <person name="Chan A."/>
            <person name="Zhou S."/>
            <person name="Gentzbittel L."/>
            <person name="Childs K.L."/>
            <person name="Yandell M."/>
            <person name="Gundlach H."/>
            <person name="Mayer K.F."/>
            <person name="Schwartz D.C."/>
            <person name="Town C.D."/>
        </authorList>
    </citation>
    <scope>GENOME REANNOTATION</scope>
    <source>
        <strain evidence="2">A17</strain>
        <strain evidence="3 4">cv. Jemalong A17</strain>
    </source>
</reference>
<organism evidence="3">
    <name type="scientific">Medicago truncatula</name>
    <name type="common">Barrel medic</name>
    <name type="synonym">Medicago tribuloides</name>
    <dbReference type="NCBI Taxonomy" id="3880"/>
    <lineage>
        <taxon>Eukaryota</taxon>
        <taxon>Viridiplantae</taxon>
        <taxon>Streptophyta</taxon>
        <taxon>Embryophyta</taxon>
        <taxon>Tracheophyta</taxon>
        <taxon>Spermatophyta</taxon>
        <taxon>Magnoliopsida</taxon>
        <taxon>eudicotyledons</taxon>
        <taxon>Gunneridae</taxon>
        <taxon>Pentapetalae</taxon>
        <taxon>rosids</taxon>
        <taxon>fabids</taxon>
        <taxon>Fabales</taxon>
        <taxon>Fabaceae</taxon>
        <taxon>Papilionoideae</taxon>
        <taxon>50 kb inversion clade</taxon>
        <taxon>NPAAA clade</taxon>
        <taxon>Hologalegina</taxon>
        <taxon>IRL clade</taxon>
        <taxon>Trifolieae</taxon>
        <taxon>Medicago</taxon>
    </lineage>
</organism>
<keyword evidence="1" id="KW-0472">Membrane</keyword>
<dbReference type="Proteomes" id="UP000002051">
    <property type="component" value="Chromosome 2"/>
</dbReference>
<reference evidence="3" key="3">
    <citation type="submission" date="2015-04" db="UniProtKB">
        <authorList>
            <consortium name="EnsemblPlants"/>
        </authorList>
    </citation>
    <scope>IDENTIFICATION</scope>
    <source>
        <strain evidence="3">cv. Jemalong A17</strain>
    </source>
</reference>
<dbReference type="PaxDb" id="3880-AES85538"/>